<sequence>MLKFLGLVCLISLVVWGGWLVVDAIAHKDNAVATIAICDGYSGEKSETCKKDEEGKPKSAETVSKAINAQN</sequence>
<organism evidence="2 3">
    <name type="scientific">Pseudomonas fluorescens</name>
    <dbReference type="NCBI Taxonomy" id="294"/>
    <lineage>
        <taxon>Bacteria</taxon>
        <taxon>Pseudomonadati</taxon>
        <taxon>Pseudomonadota</taxon>
        <taxon>Gammaproteobacteria</taxon>
        <taxon>Pseudomonadales</taxon>
        <taxon>Pseudomonadaceae</taxon>
        <taxon>Pseudomonas</taxon>
    </lineage>
</organism>
<evidence type="ECO:0000313" key="3">
    <source>
        <dbReference type="Proteomes" id="UP000066487"/>
    </source>
</evidence>
<protein>
    <submittedName>
        <fullName evidence="2">Uncharacterized protein</fullName>
    </submittedName>
</protein>
<dbReference type="Proteomes" id="UP000066487">
    <property type="component" value="Chromosome"/>
</dbReference>
<dbReference type="RefSeq" id="WP_054597566.1">
    <property type="nucleotide sequence ID" value="NZ_CP012830.1"/>
</dbReference>
<accession>A0A0N7H0X6</accession>
<evidence type="ECO:0000313" key="2">
    <source>
        <dbReference type="EMBL" id="ALI04364.1"/>
    </source>
</evidence>
<proteinExistence type="predicted"/>
<reference evidence="3" key="1">
    <citation type="submission" date="2015-09" db="EMBL/GenBank/DDBJ databases">
        <title>Whole genome sequence of Pseudomonas fluorescens FW300-N2E3.</title>
        <authorList>
            <person name="Ray J."/>
            <person name="Melnyk R."/>
            <person name="Deutschbauer A."/>
        </authorList>
    </citation>
    <scope>NUCLEOTIDE SEQUENCE [LARGE SCALE GENOMIC DNA]</scope>
    <source>
        <strain evidence="3">FW300-N2E3</strain>
    </source>
</reference>
<dbReference type="EMBL" id="CP012830">
    <property type="protein sequence ID" value="ALI04364.1"/>
    <property type="molecule type" value="Genomic_DNA"/>
</dbReference>
<reference evidence="2 3" key="2">
    <citation type="journal article" date="2018" name="Nature">
        <title>Mutant phenotypes for thousands of bacterial genes of unknown function.</title>
        <authorList>
            <person name="Price M.N."/>
            <person name="Wetmore K.M."/>
            <person name="Waters R.J."/>
            <person name="Callaghan M."/>
            <person name="Ray J."/>
            <person name="Liu H."/>
            <person name="Kuehl J.V."/>
            <person name="Melnyk R.A."/>
            <person name="Lamson J.S."/>
            <person name="Suh Y."/>
            <person name="Carlson H.K."/>
            <person name="Esquivel Z."/>
            <person name="Sadeeshkumar H."/>
            <person name="Chakraborty R."/>
            <person name="Zane G.M."/>
            <person name="Rubin B.E."/>
            <person name="Wall J.D."/>
            <person name="Visel A."/>
            <person name="Bristow J."/>
            <person name="Blow M.J."/>
            <person name="Arkin A.P."/>
            <person name="Deutschbauer A.M."/>
        </authorList>
    </citation>
    <scope>NUCLEOTIDE SEQUENCE [LARGE SCALE GENOMIC DNA]</scope>
    <source>
        <strain evidence="2 3">FW300-N2E3</strain>
    </source>
</reference>
<gene>
    <name evidence="2" type="ORF">AO353_26090</name>
</gene>
<feature type="compositionally biased region" description="Basic and acidic residues" evidence="1">
    <location>
        <begin position="46"/>
        <end position="59"/>
    </location>
</feature>
<feature type="region of interest" description="Disordered" evidence="1">
    <location>
        <begin position="46"/>
        <end position="71"/>
    </location>
</feature>
<feature type="compositionally biased region" description="Polar residues" evidence="1">
    <location>
        <begin position="61"/>
        <end position="71"/>
    </location>
</feature>
<name>A0A0N7H0X6_PSEFL</name>
<evidence type="ECO:0000256" key="1">
    <source>
        <dbReference type="SAM" id="MobiDB-lite"/>
    </source>
</evidence>
<dbReference type="AlphaFoldDB" id="A0A0N7H0X6"/>